<dbReference type="SUPFAM" id="SSF103473">
    <property type="entry name" value="MFS general substrate transporter"/>
    <property type="match status" value="1"/>
</dbReference>
<evidence type="ECO:0000256" key="4">
    <source>
        <dbReference type="ARBA" id="ARBA00022989"/>
    </source>
</evidence>
<evidence type="ECO:0000313" key="8">
    <source>
        <dbReference type="EMBL" id="OCT16882.1"/>
    </source>
</evidence>
<dbReference type="RefSeq" id="WP_065850603.1">
    <property type="nucleotide sequence ID" value="NZ_LYPC01000009.1"/>
</dbReference>
<feature type="transmembrane region" description="Helical" evidence="6">
    <location>
        <begin position="213"/>
        <end position="235"/>
    </location>
</feature>
<sequence length="397" mass="42587">MNKSGPLSLPFIKLYVITFLFFSANPILNIIVPLRGNAQGLSNTDIGVMMGAYMITSMLFRPWAGSIVYRFGPLSVLRALLIINGLILILYTITGLEWYFALRAMQGVTTAFFSLALQLGIVDKLAHHDRSQGISLYLLAGMLPTVIGPMLALTLWDWGGMNAFTAAMIVIALATGILGFAAPLPSGSQATADKQEQASSMTSQLRQLWTHRAFLVCSTAMLMASVSFGAVTTFISLYTKQSGVGHAGIYLMLQAGVMVVCRFTLRKKVPSDGQWHPRFLISLLLSMAVGLKLLALAKYGGASLMYAGSILIGLGMALLYPHLVTYLTIVLPISARNTLIGVFIAVSDLGSVLGNIVMGTIADHLSYSTMYGICAGLLMGTVVIVLICGRRLGMGSR</sequence>
<keyword evidence="3 6" id="KW-0812">Transmembrane</keyword>
<evidence type="ECO:0000259" key="7">
    <source>
        <dbReference type="PROSITE" id="PS50850"/>
    </source>
</evidence>
<comment type="caution">
    <text evidence="8">The sequence shown here is derived from an EMBL/GenBank/DDBJ whole genome shotgun (WGS) entry which is preliminary data.</text>
</comment>
<feature type="transmembrane region" description="Helical" evidence="6">
    <location>
        <begin position="277"/>
        <end position="297"/>
    </location>
</feature>
<dbReference type="AlphaFoldDB" id="A0A1C1A8E7"/>
<dbReference type="GO" id="GO:0005886">
    <property type="term" value="C:plasma membrane"/>
    <property type="evidence" value="ECO:0007669"/>
    <property type="project" value="UniProtKB-SubCell"/>
</dbReference>
<protein>
    <submittedName>
        <fullName evidence="8">Multidrug MFS transporter</fullName>
    </submittedName>
</protein>
<dbReference type="GO" id="GO:0022857">
    <property type="term" value="F:transmembrane transporter activity"/>
    <property type="evidence" value="ECO:0007669"/>
    <property type="project" value="InterPro"/>
</dbReference>
<dbReference type="Gene3D" id="1.20.1250.20">
    <property type="entry name" value="MFS general substrate transporter like domains"/>
    <property type="match status" value="1"/>
</dbReference>
<reference evidence="9" key="1">
    <citation type="submission" date="2016-05" db="EMBL/GenBank/DDBJ databases">
        <title>Paenibacillus oryzae. sp. nov., isolated from the rice root.</title>
        <authorList>
            <person name="Zhang J."/>
            <person name="Zhang X."/>
        </authorList>
    </citation>
    <scope>NUCLEOTIDE SEQUENCE [LARGE SCALE GENOMIC DNA]</scope>
    <source>
        <strain evidence="9">KCTC13222</strain>
    </source>
</reference>
<dbReference type="PANTHER" id="PTHR23531:SF2">
    <property type="entry name" value="PERMEASE"/>
    <property type="match status" value="1"/>
</dbReference>
<keyword evidence="4 6" id="KW-1133">Transmembrane helix</keyword>
<dbReference type="NCBIfam" id="NF047574">
    <property type="entry name" value="opine_export_Sa"/>
    <property type="match status" value="1"/>
</dbReference>
<dbReference type="PANTHER" id="PTHR23531">
    <property type="entry name" value="QUINOLENE RESISTANCE PROTEIN NORA"/>
    <property type="match status" value="1"/>
</dbReference>
<dbReference type="EMBL" id="LYPC01000009">
    <property type="protein sequence ID" value="OCT16882.1"/>
    <property type="molecule type" value="Genomic_DNA"/>
</dbReference>
<dbReference type="InterPro" id="IPR052714">
    <property type="entry name" value="MFS_Exporter"/>
</dbReference>
<dbReference type="InterPro" id="IPR036259">
    <property type="entry name" value="MFS_trans_sf"/>
</dbReference>
<proteinExistence type="predicted"/>
<evidence type="ECO:0000256" key="5">
    <source>
        <dbReference type="ARBA" id="ARBA00023136"/>
    </source>
</evidence>
<feature type="transmembrane region" description="Helical" evidence="6">
    <location>
        <begin position="303"/>
        <end position="327"/>
    </location>
</feature>
<dbReference type="Pfam" id="PF07690">
    <property type="entry name" value="MFS_1"/>
    <property type="match status" value="1"/>
</dbReference>
<feature type="domain" description="Major facilitator superfamily (MFS) profile" evidence="7">
    <location>
        <begin position="10"/>
        <end position="392"/>
    </location>
</feature>
<evidence type="ECO:0000256" key="2">
    <source>
        <dbReference type="ARBA" id="ARBA00022448"/>
    </source>
</evidence>
<feature type="transmembrane region" description="Helical" evidence="6">
    <location>
        <begin position="339"/>
        <end position="362"/>
    </location>
</feature>
<accession>A0A1C1A8E7</accession>
<dbReference type="STRING" id="512399.A8709_00780"/>
<dbReference type="PROSITE" id="PS50850">
    <property type="entry name" value="MFS"/>
    <property type="match status" value="1"/>
</dbReference>
<feature type="transmembrane region" description="Helical" evidence="6">
    <location>
        <begin position="368"/>
        <end position="389"/>
    </location>
</feature>
<feature type="transmembrane region" description="Helical" evidence="6">
    <location>
        <begin position="247"/>
        <end position="265"/>
    </location>
</feature>
<feature type="transmembrane region" description="Helical" evidence="6">
    <location>
        <begin position="162"/>
        <end position="184"/>
    </location>
</feature>
<keyword evidence="5 6" id="KW-0472">Membrane</keyword>
<evidence type="ECO:0000256" key="1">
    <source>
        <dbReference type="ARBA" id="ARBA00004651"/>
    </source>
</evidence>
<comment type="subcellular location">
    <subcellularLocation>
        <location evidence="1">Cell membrane</location>
        <topology evidence="1">Multi-pass membrane protein</topology>
    </subcellularLocation>
</comment>
<feature type="transmembrane region" description="Helical" evidence="6">
    <location>
        <begin position="46"/>
        <end position="64"/>
    </location>
</feature>
<feature type="transmembrane region" description="Helical" evidence="6">
    <location>
        <begin position="76"/>
        <end position="94"/>
    </location>
</feature>
<feature type="transmembrane region" description="Helical" evidence="6">
    <location>
        <begin position="134"/>
        <end position="156"/>
    </location>
</feature>
<gene>
    <name evidence="8" type="ORF">A8709_00780</name>
</gene>
<dbReference type="Proteomes" id="UP000093309">
    <property type="component" value="Unassembled WGS sequence"/>
</dbReference>
<evidence type="ECO:0000256" key="3">
    <source>
        <dbReference type="ARBA" id="ARBA00022692"/>
    </source>
</evidence>
<keyword evidence="2" id="KW-0813">Transport</keyword>
<evidence type="ECO:0000313" key="9">
    <source>
        <dbReference type="Proteomes" id="UP000093309"/>
    </source>
</evidence>
<dbReference type="OrthoDB" id="2545864at2"/>
<name>A0A1C1A8E7_9BACL</name>
<organism evidence="8 9">
    <name type="scientific">Paenibacillus pectinilyticus</name>
    <dbReference type="NCBI Taxonomy" id="512399"/>
    <lineage>
        <taxon>Bacteria</taxon>
        <taxon>Bacillati</taxon>
        <taxon>Bacillota</taxon>
        <taxon>Bacilli</taxon>
        <taxon>Bacillales</taxon>
        <taxon>Paenibacillaceae</taxon>
        <taxon>Paenibacillus</taxon>
    </lineage>
</organism>
<dbReference type="InterPro" id="IPR011701">
    <property type="entry name" value="MFS"/>
</dbReference>
<evidence type="ECO:0000256" key="6">
    <source>
        <dbReference type="SAM" id="Phobius"/>
    </source>
</evidence>
<keyword evidence="9" id="KW-1185">Reference proteome</keyword>
<feature type="transmembrane region" description="Helical" evidence="6">
    <location>
        <begin position="12"/>
        <end position="34"/>
    </location>
</feature>
<dbReference type="InterPro" id="IPR020846">
    <property type="entry name" value="MFS_dom"/>
</dbReference>